<accession>A0A813D8A4</accession>
<sequence>MCDFACREQVIPSSKERSCLNRLLGWRGDSTDTIWEEAQGAQEDDLEEITRGSKEETLVRKFQRESGFDTTSLLGSSVISMESIEQHVPLDR</sequence>
<gene>
    <name evidence="1" type="ORF">PGLA1383_LOCUS812</name>
</gene>
<feature type="non-terminal residue" evidence="1">
    <location>
        <position position="92"/>
    </location>
</feature>
<dbReference type="AlphaFoldDB" id="A0A813D8A4"/>
<evidence type="ECO:0000313" key="1">
    <source>
        <dbReference type="EMBL" id="CAE8581801.1"/>
    </source>
</evidence>
<protein>
    <submittedName>
        <fullName evidence="1">Uncharacterized protein</fullName>
    </submittedName>
</protein>
<evidence type="ECO:0000313" key="2">
    <source>
        <dbReference type="Proteomes" id="UP000654075"/>
    </source>
</evidence>
<organism evidence="1 2">
    <name type="scientific">Polarella glacialis</name>
    <name type="common">Dinoflagellate</name>
    <dbReference type="NCBI Taxonomy" id="89957"/>
    <lineage>
        <taxon>Eukaryota</taxon>
        <taxon>Sar</taxon>
        <taxon>Alveolata</taxon>
        <taxon>Dinophyceae</taxon>
        <taxon>Suessiales</taxon>
        <taxon>Suessiaceae</taxon>
        <taxon>Polarella</taxon>
    </lineage>
</organism>
<keyword evidence="2" id="KW-1185">Reference proteome</keyword>
<reference evidence="1" key="1">
    <citation type="submission" date="2021-02" db="EMBL/GenBank/DDBJ databases">
        <authorList>
            <person name="Dougan E. K."/>
            <person name="Rhodes N."/>
            <person name="Thang M."/>
            <person name="Chan C."/>
        </authorList>
    </citation>
    <scope>NUCLEOTIDE SEQUENCE</scope>
</reference>
<proteinExistence type="predicted"/>
<dbReference type="EMBL" id="CAJNNV010000206">
    <property type="protein sequence ID" value="CAE8581801.1"/>
    <property type="molecule type" value="Genomic_DNA"/>
</dbReference>
<name>A0A813D8A4_POLGL</name>
<dbReference type="Proteomes" id="UP000654075">
    <property type="component" value="Unassembled WGS sequence"/>
</dbReference>
<comment type="caution">
    <text evidence="1">The sequence shown here is derived from an EMBL/GenBank/DDBJ whole genome shotgun (WGS) entry which is preliminary data.</text>
</comment>